<gene>
    <name evidence="6" type="ORF">GSBLH_T00006640001</name>
</gene>
<dbReference type="EMBL" id="FN668661">
    <property type="protein sequence ID" value="CBK23544.2"/>
    <property type="molecule type" value="Genomic_DNA"/>
</dbReference>
<dbReference type="GeneID" id="24922764"/>
<evidence type="ECO:0000313" key="7">
    <source>
        <dbReference type="Proteomes" id="UP000008312"/>
    </source>
</evidence>
<reference evidence="6" key="1">
    <citation type="submission" date="2010-02" db="EMBL/GenBank/DDBJ databases">
        <title>Sequencing and annotation of the Blastocystis hominis genome.</title>
        <authorList>
            <person name="Wincker P."/>
        </authorList>
    </citation>
    <scope>NUCLEOTIDE SEQUENCE</scope>
    <source>
        <strain evidence="6">Singapore isolate B</strain>
    </source>
</reference>
<evidence type="ECO:0000313" key="6">
    <source>
        <dbReference type="EMBL" id="CBK23544.2"/>
    </source>
</evidence>
<dbReference type="Proteomes" id="UP000008312">
    <property type="component" value="Unassembled WGS sequence"/>
</dbReference>
<dbReference type="InParanoid" id="D8M5U5"/>
<evidence type="ECO:0000256" key="3">
    <source>
        <dbReference type="ARBA" id="ARBA00022692"/>
    </source>
</evidence>
<evidence type="ECO:0000256" key="1">
    <source>
        <dbReference type="ARBA" id="ARBA00004141"/>
    </source>
</evidence>
<name>D8M5U5_BLAHO</name>
<keyword evidence="2" id="KW-0813">Transport</keyword>
<dbReference type="GO" id="GO:0016020">
    <property type="term" value="C:membrane"/>
    <property type="evidence" value="ECO:0007669"/>
    <property type="project" value="UniProtKB-SubCell"/>
</dbReference>
<evidence type="ECO:0000256" key="2">
    <source>
        <dbReference type="ARBA" id="ARBA00022448"/>
    </source>
</evidence>
<dbReference type="AlphaFoldDB" id="D8M5U5"/>
<organism evidence="6">
    <name type="scientific">Blastocystis hominis</name>
    <dbReference type="NCBI Taxonomy" id="12968"/>
    <lineage>
        <taxon>Eukaryota</taxon>
        <taxon>Sar</taxon>
        <taxon>Stramenopiles</taxon>
        <taxon>Bigyra</taxon>
        <taxon>Opalozoa</taxon>
        <taxon>Opalinata</taxon>
        <taxon>Blastocystidae</taxon>
        <taxon>Blastocystis</taxon>
    </lineage>
</organism>
<comment type="subcellular location">
    <subcellularLocation>
        <location evidence="1">Membrane</location>
        <topology evidence="1">Multi-pass membrane protein</topology>
    </subcellularLocation>
</comment>
<dbReference type="PANTHER" id="PTHR48041:SF139">
    <property type="entry name" value="PROTEIN SCARLET"/>
    <property type="match status" value="1"/>
</dbReference>
<evidence type="ECO:0000256" key="4">
    <source>
        <dbReference type="ARBA" id="ARBA00022989"/>
    </source>
</evidence>
<keyword evidence="4" id="KW-1133">Transmembrane helix</keyword>
<dbReference type="SUPFAM" id="SSF52540">
    <property type="entry name" value="P-loop containing nucleoside triphosphate hydrolases"/>
    <property type="match status" value="1"/>
</dbReference>
<sequence length="112" mass="13207">MVNGYIVHPFTLHQISCFVQQDPVYYPQLTFEEQLYFTAQFLLGDRPQEERLERIRWVFDPIIYHLNLKELASRSIGNGNKGGLSNGDKRKLAIACMLLYDLPYPLRNRFQK</sequence>
<evidence type="ECO:0008006" key="8">
    <source>
        <dbReference type="Google" id="ProtNLM"/>
    </source>
</evidence>
<dbReference type="OrthoDB" id="66620at2759"/>
<keyword evidence="3" id="KW-0812">Transmembrane</keyword>
<dbReference type="RefSeq" id="XP_012897592.1">
    <property type="nucleotide sequence ID" value="XM_013042138.1"/>
</dbReference>
<accession>D8M5U5</accession>
<keyword evidence="7" id="KW-1185">Reference proteome</keyword>
<evidence type="ECO:0000256" key="5">
    <source>
        <dbReference type="ARBA" id="ARBA00023136"/>
    </source>
</evidence>
<keyword evidence="5" id="KW-0472">Membrane</keyword>
<protein>
    <recommendedName>
        <fullName evidence="8">ABC transporter domain-containing protein</fullName>
    </recommendedName>
</protein>
<dbReference type="Gene3D" id="3.40.50.300">
    <property type="entry name" value="P-loop containing nucleotide triphosphate hydrolases"/>
    <property type="match status" value="1"/>
</dbReference>
<dbReference type="PANTHER" id="PTHR48041">
    <property type="entry name" value="ABC TRANSPORTER G FAMILY MEMBER 28"/>
    <property type="match status" value="1"/>
</dbReference>
<dbReference type="InterPro" id="IPR027417">
    <property type="entry name" value="P-loop_NTPase"/>
</dbReference>
<proteinExistence type="predicted"/>
<dbReference type="GO" id="GO:0042626">
    <property type="term" value="F:ATPase-coupled transmembrane transporter activity"/>
    <property type="evidence" value="ECO:0007669"/>
    <property type="project" value="TreeGrafter"/>
</dbReference>
<dbReference type="InterPro" id="IPR050352">
    <property type="entry name" value="ABCG_transporters"/>
</dbReference>